<proteinExistence type="predicted"/>
<dbReference type="PANTHER" id="PTHR47338:SF9">
    <property type="entry name" value="ZN(II)2CYS6 TRANSCRIPTION FACTOR (EUROFUNG)"/>
    <property type="match status" value="1"/>
</dbReference>
<evidence type="ECO:0000313" key="9">
    <source>
        <dbReference type="Proteomes" id="UP000829685"/>
    </source>
</evidence>
<dbReference type="GO" id="GO:0005634">
    <property type="term" value="C:nucleus"/>
    <property type="evidence" value="ECO:0007669"/>
    <property type="project" value="UniProtKB-SubCell"/>
</dbReference>
<keyword evidence="4" id="KW-0804">Transcription</keyword>
<evidence type="ECO:0000256" key="6">
    <source>
        <dbReference type="SAM" id="MobiDB-lite"/>
    </source>
</evidence>
<name>A0A9Q0AQA9_9PEZI</name>
<dbReference type="InterPro" id="IPR036864">
    <property type="entry name" value="Zn2-C6_fun-type_DNA-bd_sf"/>
</dbReference>
<dbReference type="PANTHER" id="PTHR47338">
    <property type="entry name" value="ZN(II)2CYS6 TRANSCRIPTION FACTOR (EUROFUNG)-RELATED"/>
    <property type="match status" value="1"/>
</dbReference>
<organism evidence="8 9">
    <name type="scientific">Neoarthrinium moseri</name>
    <dbReference type="NCBI Taxonomy" id="1658444"/>
    <lineage>
        <taxon>Eukaryota</taxon>
        <taxon>Fungi</taxon>
        <taxon>Dikarya</taxon>
        <taxon>Ascomycota</taxon>
        <taxon>Pezizomycotina</taxon>
        <taxon>Sordariomycetes</taxon>
        <taxon>Xylariomycetidae</taxon>
        <taxon>Amphisphaeriales</taxon>
        <taxon>Apiosporaceae</taxon>
        <taxon>Neoarthrinium</taxon>
    </lineage>
</organism>
<evidence type="ECO:0000256" key="1">
    <source>
        <dbReference type="ARBA" id="ARBA00004123"/>
    </source>
</evidence>
<evidence type="ECO:0000259" key="7">
    <source>
        <dbReference type="PROSITE" id="PS50048"/>
    </source>
</evidence>
<dbReference type="CDD" id="cd00067">
    <property type="entry name" value="GAL4"/>
    <property type="match status" value="1"/>
</dbReference>
<sequence>MADSLDGQVQSSRRSCENCRRKKTKCTGERPVCSFCQRLQQKCYYLPRDRKRSQDTDFGVHQKKWALKRRTPTPSVATLRSPGRRGEINSPAKAVGSAWVDTENDLLSNMLDLAVTVHDERMNFQPISLFCPRVLRDTLAKAPHFLQWTFLSLSIMYLGSDTPDLSTREAVKRHSASARVVVTQLAAEGTPKLEISQCLCLIALAHILAGEGGLAWMTLGLASRLEVLRISQQEQGEPGVDSEASSRCYWSIRSLENVFAPQSIPRLQDLYTPAYPTDMQAPEPVIVKTRQQAAYDLAFMDDECIQGSGIYAHSIRVMASWRDVSKYLHSIRHGNIDKPWLPTSKFAELTQQLYELENNLDYKHCFRNARLNDRSLDALHKDREYWRCWMLYQLRFHACSALLNHPFVHLVALRSANRSSAPRSFLQITVDQALYHSSWVIRLINMCLEVGFSIYDPFTSDIVVAVATVPWIMQYARDSKVAARSKENLSQCRNFLSTLSQLWPRVVQKLATLDQLQSLTDCAAAQNTISFEPAQLWQLLDPSITELSAQRNASSLSASDRSTTMRVHTTFIHPLVEKEGADEVPKVASETPFPLGLPGDTSQQFLFDDFFMQPLNLDQVWIDL</sequence>
<evidence type="ECO:0000256" key="2">
    <source>
        <dbReference type="ARBA" id="ARBA00022723"/>
    </source>
</evidence>
<dbReference type="SMART" id="SM00066">
    <property type="entry name" value="GAL4"/>
    <property type="match status" value="1"/>
</dbReference>
<comment type="subcellular location">
    <subcellularLocation>
        <location evidence="1">Nucleus</location>
    </subcellularLocation>
</comment>
<dbReference type="PROSITE" id="PS00463">
    <property type="entry name" value="ZN2_CY6_FUNGAL_1"/>
    <property type="match status" value="1"/>
</dbReference>
<dbReference type="InterPro" id="IPR050815">
    <property type="entry name" value="TF_fung"/>
</dbReference>
<gene>
    <name evidence="8" type="ORF">JX265_006771</name>
</gene>
<keyword evidence="5" id="KW-0539">Nucleus</keyword>
<dbReference type="GO" id="GO:0000981">
    <property type="term" value="F:DNA-binding transcription factor activity, RNA polymerase II-specific"/>
    <property type="evidence" value="ECO:0007669"/>
    <property type="project" value="InterPro"/>
</dbReference>
<dbReference type="EMBL" id="JAFIMR010000016">
    <property type="protein sequence ID" value="KAI1868792.1"/>
    <property type="molecule type" value="Genomic_DNA"/>
</dbReference>
<dbReference type="AlphaFoldDB" id="A0A9Q0AQA9"/>
<feature type="domain" description="Zn(2)-C6 fungal-type" evidence="7">
    <location>
        <begin position="15"/>
        <end position="45"/>
    </location>
</feature>
<dbReference type="SUPFAM" id="SSF57701">
    <property type="entry name" value="Zn2/Cys6 DNA-binding domain"/>
    <property type="match status" value="1"/>
</dbReference>
<dbReference type="PROSITE" id="PS50048">
    <property type="entry name" value="ZN2_CY6_FUNGAL_2"/>
    <property type="match status" value="1"/>
</dbReference>
<accession>A0A9Q0AQA9</accession>
<dbReference type="CDD" id="cd12148">
    <property type="entry name" value="fungal_TF_MHR"/>
    <property type="match status" value="1"/>
</dbReference>
<evidence type="ECO:0000313" key="8">
    <source>
        <dbReference type="EMBL" id="KAI1868792.1"/>
    </source>
</evidence>
<reference evidence="8" key="1">
    <citation type="submission" date="2021-03" db="EMBL/GenBank/DDBJ databases">
        <title>Revisited historic fungal species revealed as producer of novel bioactive compounds through whole genome sequencing and comparative genomics.</title>
        <authorList>
            <person name="Vignolle G.A."/>
            <person name="Hochenegger N."/>
            <person name="Mach R.L."/>
            <person name="Mach-Aigner A.R."/>
            <person name="Javad Rahimi M."/>
            <person name="Salim K.A."/>
            <person name="Chan C.M."/>
            <person name="Lim L.B.L."/>
            <person name="Cai F."/>
            <person name="Druzhinina I.S."/>
            <person name="U'Ren J.M."/>
            <person name="Derntl C."/>
        </authorList>
    </citation>
    <scope>NUCLEOTIDE SEQUENCE</scope>
    <source>
        <strain evidence="8">TUCIM 5799</strain>
    </source>
</reference>
<comment type="caution">
    <text evidence="8">The sequence shown here is derived from an EMBL/GenBank/DDBJ whole genome shotgun (WGS) entry which is preliminary data.</text>
</comment>
<dbReference type="InterPro" id="IPR001138">
    <property type="entry name" value="Zn2Cys6_DnaBD"/>
</dbReference>
<dbReference type="GO" id="GO:0008270">
    <property type="term" value="F:zinc ion binding"/>
    <property type="evidence" value="ECO:0007669"/>
    <property type="project" value="InterPro"/>
</dbReference>
<evidence type="ECO:0000256" key="4">
    <source>
        <dbReference type="ARBA" id="ARBA00023163"/>
    </source>
</evidence>
<feature type="region of interest" description="Disordered" evidence="6">
    <location>
        <begin position="71"/>
        <end position="90"/>
    </location>
</feature>
<keyword evidence="3" id="KW-0805">Transcription regulation</keyword>
<evidence type="ECO:0000256" key="5">
    <source>
        <dbReference type="ARBA" id="ARBA00023242"/>
    </source>
</evidence>
<dbReference type="Proteomes" id="UP000829685">
    <property type="component" value="Unassembled WGS sequence"/>
</dbReference>
<dbReference type="Pfam" id="PF00172">
    <property type="entry name" value="Zn_clus"/>
    <property type="match status" value="1"/>
</dbReference>
<dbReference type="Gene3D" id="4.10.240.10">
    <property type="entry name" value="Zn(2)-C6 fungal-type DNA-binding domain"/>
    <property type="match status" value="1"/>
</dbReference>
<keyword evidence="9" id="KW-1185">Reference proteome</keyword>
<protein>
    <recommendedName>
        <fullName evidence="7">Zn(2)-C6 fungal-type domain-containing protein</fullName>
    </recommendedName>
</protein>
<evidence type="ECO:0000256" key="3">
    <source>
        <dbReference type="ARBA" id="ARBA00023015"/>
    </source>
</evidence>
<keyword evidence="2" id="KW-0479">Metal-binding</keyword>